<dbReference type="EMBL" id="JANUGX010000005">
    <property type="protein sequence ID" value="MCS0588894.1"/>
    <property type="molecule type" value="Genomic_DNA"/>
</dbReference>
<reference evidence="1 2" key="1">
    <citation type="submission" date="2022-08" db="EMBL/GenBank/DDBJ databases">
        <title>Reclassification of Massilia species as members of the genera Telluria, Duganella, Pseudoduganella, Mokoshia gen. nov. and Zemynaea gen. nov. using orthogonal and non-orthogonal genome-based approaches.</title>
        <authorList>
            <person name="Bowman J.P."/>
        </authorList>
    </citation>
    <scope>NUCLEOTIDE SEQUENCE [LARGE SCALE GENOMIC DNA]</scope>
    <source>
        <strain evidence="1 2">LMG 28164</strain>
    </source>
</reference>
<dbReference type="InterPro" id="IPR009045">
    <property type="entry name" value="Zn_M74/Hedgehog-like"/>
</dbReference>
<gene>
    <name evidence="1" type="ORF">NX782_06710</name>
</gene>
<comment type="caution">
    <text evidence="1">The sequence shown here is derived from an EMBL/GenBank/DDBJ whole genome shotgun (WGS) entry which is preliminary data.</text>
</comment>
<name>A0ABT2A3Y8_9BURK</name>
<evidence type="ECO:0000313" key="1">
    <source>
        <dbReference type="EMBL" id="MCS0588894.1"/>
    </source>
</evidence>
<accession>A0ABT2A3Y8</accession>
<evidence type="ECO:0008006" key="3">
    <source>
        <dbReference type="Google" id="ProtNLM"/>
    </source>
</evidence>
<proteinExistence type="predicted"/>
<evidence type="ECO:0000313" key="2">
    <source>
        <dbReference type="Proteomes" id="UP001205560"/>
    </source>
</evidence>
<protein>
    <recommendedName>
        <fullName evidence="3">Penicillin-insensitive murein endopeptidase</fullName>
    </recommendedName>
</protein>
<dbReference type="Proteomes" id="UP001205560">
    <property type="component" value="Unassembled WGS sequence"/>
</dbReference>
<organism evidence="1 2">
    <name type="scientific">Massilia norwichensis</name>
    <dbReference type="NCBI Taxonomy" id="1442366"/>
    <lineage>
        <taxon>Bacteria</taxon>
        <taxon>Pseudomonadati</taxon>
        <taxon>Pseudomonadota</taxon>
        <taxon>Betaproteobacteria</taxon>
        <taxon>Burkholderiales</taxon>
        <taxon>Oxalobacteraceae</taxon>
        <taxon>Telluria group</taxon>
        <taxon>Massilia</taxon>
    </lineage>
</organism>
<keyword evidence="2" id="KW-1185">Reference proteome</keyword>
<sequence>MLEVQPKDSRGYFMLPQSPEGAGYYVYGTPAEGAGQYAHPAMMSMLLFVERQWLATDNRKFGIGNISLAGGADYAKHRSHKSGLEVDVRPVRKDGKRTPVYWQWADQYDQAATAKLMELFRAYPGVGRIYFNDPELRHLALPLIHHDHHFHVELKA</sequence>
<dbReference type="RefSeq" id="WP_258844661.1">
    <property type="nucleotide sequence ID" value="NZ_JANUGX010000005.1"/>
</dbReference>
<dbReference type="Gene3D" id="3.30.1380.10">
    <property type="match status" value="1"/>
</dbReference>
<dbReference type="SUPFAM" id="SSF55166">
    <property type="entry name" value="Hedgehog/DD-peptidase"/>
    <property type="match status" value="1"/>
</dbReference>